<protein>
    <submittedName>
        <fullName evidence="2">Uncharacterized protein</fullName>
    </submittedName>
</protein>
<evidence type="ECO:0000313" key="2">
    <source>
        <dbReference type="EMBL" id="APH54041.1"/>
    </source>
</evidence>
<dbReference type="Proteomes" id="UP000182373">
    <property type="component" value="Chromosome"/>
</dbReference>
<keyword evidence="1" id="KW-0812">Transmembrane</keyword>
<sequence length="124" mass="13202">MIAAFQMLVLTGALGIVAAWMLARPVKSLWLRVTPACMHAIAGTYSLFLLWRGQNEPVRGASFGVAQFGLMAFWLIAAAVMIAMGMLVFRSVGRRPPILLAGLHATLAMGGVLMLAAYVAFPGP</sequence>
<feature type="transmembrane region" description="Helical" evidence="1">
    <location>
        <begin position="101"/>
        <end position="121"/>
    </location>
</feature>
<dbReference type="AlphaFoldDB" id="A0AAC9K8V3"/>
<keyword evidence="1" id="KW-0472">Membrane</keyword>
<feature type="transmembrane region" description="Helical" evidence="1">
    <location>
        <begin position="29"/>
        <end position="51"/>
    </location>
</feature>
<organism evidence="2 3">
    <name type="scientific">Granulibacter bethesdensis</name>
    <dbReference type="NCBI Taxonomy" id="364410"/>
    <lineage>
        <taxon>Bacteria</taxon>
        <taxon>Pseudomonadati</taxon>
        <taxon>Pseudomonadota</taxon>
        <taxon>Alphaproteobacteria</taxon>
        <taxon>Acetobacterales</taxon>
        <taxon>Acetobacteraceae</taxon>
        <taxon>Granulibacter</taxon>
    </lineage>
</organism>
<name>A0AAC9K8V3_9PROT</name>
<evidence type="ECO:0000256" key="1">
    <source>
        <dbReference type="SAM" id="Phobius"/>
    </source>
</evidence>
<gene>
    <name evidence="2" type="ORF">GbCGDNIH9_0788</name>
</gene>
<accession>A0AAC9K8V3</accession>
<dbReference type="EMBL" id="CP018191">
    <property type="protein sequence ID" value="APH54041.1"/>
    <property type="molecule type" value="Genomic_DNA"/>
</dbReference>
<reference evidence="3" key="1">
    <citation type="submission" date="2016-11" db="EMBL/GenBank/DDBJ databases">
        <title>Comparative genomic and phenotypic analysis of Granulibacter bethesdensis clinical isolates from patients with chronic granulomatous disease.</title>
        <authorList>
            <person name="Zarember K.A."/>
            <person name="Porcella S.F."/>
            <person name="Chu J."/>
            <person name="Ding L."/>
            <person name="Dahlstrom E."/>
            <person name="Barbian K."/>
            <person name="Martens C."/>
            <person name="Sykora L."/>
            <person name="Kramer S."/>
            <person name="Pettinato A.M."/>
            <person name="Hong H."/>
            <person name="Wald G."/>
            <person name="Berg L.J."/>
            <person name="Rogge L.S."/>
            <person name="Greenberg D.E."/>
            <person name="Falcone E.L."/>
            <person name="Neves J.F."/>
            <person name="Simoes M.J."/>
            <person name="Casal M."/>
            <person name="Rodriguez-Lopez F.C."/>
            <person name="Zelazny A."/>
            <person name="Gallin J.I."/>
            <person name="Holland S.M."/>
        </authorList>
    </citation>
    <scope>NUCLEOTIDE SEQUENCE [LARGE SCALE GENOMIC DNA]</scope>
    <source>
        <strain evidence="3">NIH9.1</strain>
    </source>
</reference>
<dbReference type="RefSeq" id="WP_072572188.1">
    <property type="nucleotide sequence ID" value="NZ_CP018191.1"/>
</dbReference>
<feature type="transmembrane region" description="Helical" evidence="1">
    <location>
        <begin position="63"/>
        <end position="89"/>
    </location>
</feature>
<evidence type="ECO:0000313" key="3">
    <source>
        <dbReference type="Proteomes" id="UP000182373"/>
    </source>
</evidence>
<keyword evidence="1" id="KW-1133">Transmembrane helix</keyword>
<proteinExistence type="predicted"/>